<dbReference type="Gene3D" id="2.60.120.580">
    <property type="entry name" value="Acetamidase/Formamidase-like domains"/>
    <property type="match status" value="1"/>
</dbReference>
<dbReference type="InterPro" id="IPR004304">
    <property type="entry name" value="FmdA_AmdA"/>
</dbReference>
<proteinExistence type="predicted"/>
<organism evidence="1 2">
    <name type="scientific">Glycomyces artemisiae</name>
    <dbReference type="NCBI Taxonomy" id="1076443"/>
    <lineage>
        <taxon>Bacteria</taxon>
        <taxon>Bacillati</taxon>
        <taxon>Actinomycetota</taxon>
        <taxon>Actinomycetes</taxon>
        <taxon>Glycomycetales</taxon>
        <taxon>Glycomycetaceae</taxon>
        <taxon>Glycomyces</taxon>
    </lineage>
</organism>
<sequence length="118" mass="12389">MTLLQPLADYDGADHYLPSRPDTVQWGRLPNAAAAPVLKVWSGDTVCFDTVSHEGLLEDQGGDPAAFFGANGIGEVLQDAARIARECVREPDAGPHIVTGPVQVAGADPGDVLEVEVL</sequence>
<name>A0A850CAK4_9ACTN</name>
<accession>A0A850CAK4</accession>
<evidence type="ECO:0000313" key="1">
    <source>
        <dbReference type="EMBL" id="NUQ88232.1"/>
    </source>
</evidence>
<evidence type="ECO:0000313" key="2">
    <source>
        <dbReference type="Proteomes" id="UP000574690"/>
    </source>
</evidence>
<dbReference type="PANTHER" id="PTHR31891:SF1">
    <property type="entry name" value="FORMAMIDASE C869.04-RELATED"/>
    <property type="match status" value="1"/>
</dbReference>
<dbReference type="SUPFAM" id="SSF141130">
    <property type="entry name" value="Acetamidase/Formamidase-like"/>
    <property type="match status" value="1"/>
</dbReference>
<feature type="non-terminal residue" evidence="1">
    <location>
        <position position="118"/>
    </location>
</feature>
<comment type="caution">
    <text evidence="1">The sequence shown here is derived from an EMBL/GenBank/DDBJ whole genome shotgun (WGS) entry which is preliminary data.</text>
</comment>
<gene>
    <name evidence="1" type="ORF">HOQ43_07190</name>
</gene>
<reference evidence="1 2" key="1">
    <citation type="submission" date="2020-05" db="EMBL/GenBank/DDBJ databases">
        <title>DNA-SIP metagenomic assembled genomes.</title>
        <authorList>
            <person name="Yu J."/>
        </authorList>
    </citation>
    <scope>NUCLEOTIDE SEQUENCE [LARGE SCALE GENOMIC DNA]</scope>
    <source>
        <strain evidence="1">Bin5.27</strain>
    </source>
</reference>
<dbReference type="GO" id="GO:0016811">
    <property type="term" value="F:hydrolase activity, acting on carbon-nitrogen (but not peptide) bonds, in linear amides"/>
    <property type="evidence" value="ECO:0007669"/>
    <property type="project" value="InterPro"/>
</dbReference>
<dbReference type="Proteomes" id="UP000574690">
    <property type="component" value="Unassembled WGS sequence"/>
</dbReference>
<protein>
    <submittedName>
        <fullName evidence="1">Acetamidase</fullName>
    </submittedName>
</protein>
<dbReference type="AlphaFoldDB" id="A0A850CAK4"/>
<dbReference type="EMBL" id="JABFXE010000305">
    <property type="protein sequence ID" value="NUQ88232.1"/>
    <property type="molecule type" value="Genomic_DNA"/>
</dbReference>
<dbReference type="PANTHER" id="PTHR31891">
    <property type="entry name" value="FORMAMIDASE C869.04-RELATED"/>
    <property type="match status" value="1"/>
</dbReference>